<gene>
    <name evidence="2" type="ORF">GCM10009798_29330</name>
</gene>
<keyword evidence="3" id="KW-1185">Reference proteome</keyword>
<accession>A0ABP5CSU4</accession>
<comment type="caution">
    <text evidence="2">The sequence shown here is derived from an EMBL/GenBank/DDBJ whole genome shotgun (WGS) entry which is preliminary data.</text>
</comment>
<dbReference type="EMBL" id="BAAAPB010000003">
    <property type="protein sequence ID" value="GAA1967126.1"/>
    <property type="molecule type" value="Genomic_DNA"/>
</dbReference>
<dbReference type="Proteomes" id="UP001500571">
    <property type="component" value="Unassembled WGS sequence"/>
</dbReference>
<feature type="domain" description="MOSC" evidence="1">
    <location>
        <begin position="89"/>
        <end position="254"/>
    </location>
</feature>
<protein>
    <recommendedName>
        <fullName evidence="1">MOSC domain-containing protein</fullName>
    </recommendedName>
</protein>
<sequence length="254" mass="26828">MTHPAPIELTVVSAGYAPVKGTAHRPYDVVELAPSGAVGDRGLCLVDLEQHRVLRTIQNPRLLTVLARRAGDRLEVTVPGAAPLAAPIEPTGESVTCDYWGRPVELRVLAGPHADLLGDHLGKRVTLTAAPPATVVYDGAGVTLVGTASLRELGERAGLDLLAESARFRATLVVETDEPYVEETWLGRDLAAGDARLRAGVPIPRCAVIDHSPTTGEKDVRLLKTLASYRPLNGAGEPVFGIYAQVTTAATVNS</sequence>
<proteinExistence type="predicted"/>
<organism evidence="2 3">
    <name type="scientific">Nocardioides panacihumi</name>
    <dbReference type="NCBI Taxonomy" id="400774"/>
    <lineage>
        <taxon>Bacteria</taxon>
        <taxon>Bacillati</taxon>
        <taxon>Actinomycetota</taxon>
        <taxon>Actinomycetes</taxon>
        <taxon>Propionibacteriales</taxon>
        <taxon>Nocardioidaceae</taxon>
        <taxon>Nocardioides</taxon>
    </lineage>
</organism>
<evidence type="ECO:0000313" key="3">
    <source>
        <dbReference type="Proteomes" id="UP001500571"/>
    </source>
</evidence>
<evidence type="ECO:0000313" key="2">
    <source>
        <dbReference type="EMBL" id="GAA1967126.1"/>
    </source>
</evidence>
<dbReference type="InterPro" id="IPR005302">
    <property type="entry name" value="MoCF_Sase_C"/>
</dbReference>
<dbReference type="RefSeq" id="WP_344045985.1">
    <property type="nucleotide sequence ID" value="NZ_BAAAPB010000003.1"/>
</dbReference>
<name>A0ABP5CSU4_9ACTN</name>
<dbReference type="Pfam" id="PF03473">
    <property type="entry name" value="MOSC"/>
    <property type="match status" value="1"/>
</dbReference>
<dbReference type="SUPFAM" id="SSF50800">
    <property type="entry name" value="PK beta-barrel domain-like"/>
    <property type="match status" value="1"/>
</dbReference>
<reference evidence="3" key="1">
    <citation type="journal article" date="2019" name="Int. J. Syst. Evol. Microbiol.">
        <title>The Global Catalogue of Microorganisms (GCM) 10K type strain sequencing project: providing services to taxonomists for standard genome sequencing and annotation.</title>
        <authorList>
            <consortium name="The Broad Institute Genomics Platform"/>
            <consortium name="The Broad Institute Genome Sequencing Center for Infectious Disease"/>
            <person name="Wu L."/>
            <person name="Ma J."/>
        </authorList>
    </citation>
    <scope>NUCLEOTIDE SEQUENCE [LARGE SCALE GENOMIC DNA]</scope>
    <source>
        <strain evidence="3">JCM 15309</strain>
    </source>
</reference>
<dbReference type="PROSITE" id="PS51340">
    <property type="entry name" value="MOSC"/>
    <property type="match status" value="1"/>
</dbReference>
<evidence type="ECO:0000259" key="1">
    <source>
        <dbReference type="PROSITE" id="PS51340"/>
    </source>
</evidence>
<dbReference type="InterPro" id="IPR011037">
    <property type="entry name" value="Pyrv_Knase-like_insert_dom_sf"/>
</dbReference>